<dbReference type="PANTHER" id="PTHR43685">
    <property type="entry name" value="GLYCOSYLTRANSFERASE"/>
    <property type="match status" value="1"/>
</dbReference>
<name>A0ABW6DBQ0_9BACT</name>
<evidence type="ECO:0000313" key="3">
    <source>
        <dbReference type="Proteomes" id="UP001598138"/>
    </source>
</evidence>
<accession>A0ABW6DBQ0</accession>
<dbReference type="SUPFAM" id="SSF53448">
    <property type="entry name" value="Nucleotide-diphospho-sugar transferases"/>
    <property type="match status" value="1"/>
</dbReference>
<sequence length="247" mass="28615">MKVSLITVSFNSIETIQETIDTVKSQSILGDIEYIVIDGNSTDGTKELLANERCISKFISEKDYGIYDAMNKGLRIATGDIVGFINSDDLLLESHVIENIVQAFIDYNADVVYANLFYVKREDPSIIVRKWKSKKYFNRFFEFGHVPPHPTFFIKTDLLDKIGLFNTRFKLAADYEFMLRTLKIQNLRAHYLDKYTVKMRLGGATNLSFGNIFKQNIEILKAWEINGLKSPYYFLPIRILNKILQFF</sequence>
<dbReference type="EC" id="2.4.-.-" evidence="2"/>
<dbReference type="Gene3D" id="3.90.550.10">
    <property type="entry name" value="Spore Coat Polysaccharide Biosynthesis Protein SpsA, Chain A"/>
    <property type="match status" value="1"/>
</dbReference>
<evidence type="ECO:0000313" key="2">
    <source>
        <dbReference type="EMBL" id="MFD3394319.1"/>
    </source>
</evidence>
<dbReference type="CDD" id="cd06433">
    <property type="entry name" value="GT_2_WfgS_like"/>
    <property type="match status" value="1"/>
</dbReference>
<gene>
    <name evidence="2" type="ORF">U0R10_06780</name>
</gene>
<dbReference type="RefSeq" id="WP_377983201.1">
    <property type="nucleotide sequence ID" value="NZ_JBBKXZ010000002.1"/>
</dbReference>
<dbReference type="InterPro" id="IPR050834">
    <property type="entry name" value="Glycosyltransf_2"/>
</dbReference>
<organism evidence="2 3">
    <name type="scientific">Aquirufa avitistagni</name>
    <dbReference type="NCBI Taxonomy" id="3104728"/>
    <lineage>
        <taxon>Bacteria</taxon>
        <taxon>Pseudomonadati</taxon>
        <taxon>Bacteroidota</taxon>
        <taxon>Cytophagia</taxon>
        <taxon>Cytophagales</taxon>
        <taxon>Flectobacillaceae</taxon>
        <taxon>Aquirufa</taxon>
    </lineage>
</organism>
<dbReference type="EMBL" id="JBBKXZ010000002">
    <property type="protein sequence ID" value="MFD3394319.1"/>
    <property type="molecule type" value="Genomic_DNA"/>
</dbReference>
<feature type="domain" description="Glycosyltransferase 2-like" evidence="1">
    <location>
        <begin position="4"/>
        <end position="143"/>
    </location>
</feature>
<dbReference type="Proteomes" id="UP001598138">
    <property type="component" value="Unassembled WGS sequence"/>
</dbReference>
<keyword evidence="3" id="KW-1185">Reference proteome</keyword>
<dbReference type="InterPro" id="IPR001173">
    <property type="entry name" value="Glyco_trans_2-like"/>
</dbReference>
<dbReference type="InterPro" id="IPR029044">
    <property type="entry name" value="Nucleotide-diphossugar_trans"/>
</dbReference>
<keyword evidence="2" id="KW-0328">Glycosyltransferase</keyword>
<evidence type="ECO:0000259" key="1">
    <source>
        <dbReference type="Pfam" id="PF00535"/>
    </source>
</evidence>
<proteinExistence type="predicted"/>
<protein>
    <submittedName>
        <fullName evidence="2">Glycosyltransferase family 2 protein</fullName>
        <ecNumber evidence="2">2.4.-.-</ecNumber>
    </submittedName>
</protein>
<reference evidence="2 3" key="1">
    <citation type="submission" date="2024-03" db="EMBL/GenBank/DDBJ databases">
        <title>Aquirufa genome sequencing.</title>
        <authorList>
            <person name="Pitt A."/>
            <person name="Hahn M.W."/>
        </authorList>
    </citation>
    <scope>NUCLEOTIDE SEQUENCE [LARGE SCALE GENOMIC DNA]</scope>
    <source>
        <strain evidence="2 3">OSTEICH-129V</strain>
    </source>
</reference>
<dbReference type="PANTHER" id="PTHR43685:SF2">
    <property type="entry name" value="GLYCOSYLTRANSFERASE 2-LIKE DOMAIN-CONTAINING PROTEIN"/>
    <property type="match status" value="1"/>
</dbReference>
<dbReference type="Pfam" id="PF00535">
    <property type="entry name" value="Glycos_transf_2"/>
    <property type="match status" value="1"/>
</dbReference>
<comment type="caution">
    <text evidence="2">The sequence shown here is derived from an EMBL/GenBank/DDBJ whole genome shotgun (WGS) entry which is preliminary data.</text>
</comment>
<dbReference type="GO" id="GO:0016757">
    <property type="term" value="F:glycosyltransferase activity"/>
    <property type="evidence" value="ECO:0007669"/>
    <property type="project" value="UniProtKB-KW"/>
</dbReference>
<keyword evidence="2" id="KW-0808">Transferase</keyword>